<dbReference type="Pfam" id="PF01381">
    <property type="entry name" value="HTH_3"/>
    <property type="match status" value="1"/>
</dbReference>
<dbReference type="InterPro" id="IPR001387">
    <property type="entry name" value="Cro/C1-type_HTH"/>
</dbReference>
<keyword evidence="2" id="KW-0238">DNA-binding</keyword>
<accession>A0A4V1CC82</accession>
<evidence type="ECO:0000313" key="6">
    <source>
        <dbReference type="Proteomes" id="UP000296862"/>
    </source>
</evidence>
<dbReference type="SUPFAM" id="SSF47413">
    <property type="entry name" value="lambda repressor-like DNA-binding domains"/>
    <property type="match status" value="1"/>
</dbReference>
<evidence type="ECO:0000256" key="2">
    <source>
        <dbReference type="ARBA" id="ARBA00023125"/>
    </source>
</evidence>
<gene>
    <name evidence="5" type="ORF">GS03_02083</name>
</gene>
<proteinExistence type="predicted"/>
<dbReference type="CDD" id="cd00093">
    <property type="entry name" value="HTH_XRE"/>
    <property type="match status" value="1"/>
</dbReference>
<name>A0A4V1CC82_9FLAO</name>
<dbReference type="PANTHER" id="PTHR46797:SF23">
    <property type="entry name" value="HTH-TYPE TRANSCRIPTIONAL REGULATOR SUTR"/>
    <property type="match status" value="1"/>
</dbReference>
<keyword evidence="3" id="KW-0804">Transcription</keyword>
<dbReference type="Proteomes" id="UP000296862">
    <property type="component" value="Chromosome"/>
</dbReference>
<protein>
    <recommendedName>
        <fullName evidence="4">HTH cro/C1-type domain-containing protein</fullName>
    </recommendedName>
</protein>
<keyword evidence="1" id="KW-0805">Transcription regulation</keyword>
<evidence type="ECO:0000259" key="4">
    <source>
        <dbReference type="PROSITE" id="PS50943"/>
    </source>
</evidence>
<organism evidence="5 6">
    <name type="scientific">Flavobacterium sangjuense</name>
    <dbReference type="NCBI Taxonomy" id="2518177"/>
    <lineage>
        <taxon>Bacteria</taxon>
        <taxon>Pseudomonadati</taxon>
        <taxon>Bacteroidota</taxon>
        <taxon>Flavobacteriia</taxon>
        <taxon>Flavobacteriales</taxon>
        <taxon>Flavobacteriaceae</taxon>
        <taxon>Flavobacterium</taxon>
    </lineage>
</organism>
<dbReference type="PANTHER" id="PTHR46797">
    <property type="entry name" value="HTH-TYPE TRANSCRIPTIONAL REGULATOR"/>
    <property type="match status" value="1"/>
</dbReference>
<dbReference type="EMBL" id="CP038810">
    <property type="protein sequence ID" value="QBZ98574.1"/>
    <property type="molecule type" value="Genomic_DNA"/>
</dbReference>
<keyword evidence="6" id="KW-1185">Reference proteome</keyword>
<dbReference type="AlphaFoldDB" id="A0A4V1CC82"/>
<dbReference type="GO" id="GO:0003700">
    <property type="term" value="F:DNA-binding transcription factor activity"/>
    <property type="evidence" value="ECO:0007669"/>
    <property type="project" value="TreeGrafter"/>
</dbReference>
<reference evidence="5 6" key="1">
    <citation type="submission" date="2019-04" db="EMBL/GenBank/DDBJ databases">
        <title>Flavobacterium sp. GS03.</title>
        <authorList>
            <person name="Kim H."/>
        </authorList>
    </citation>
    <scope>NUCLEOTIDE SEQUENCE [LARGE SCALE GENOMIC DNA]</scope>
    <source>
        <strain evidence="5 6">GS03</strain>
    </source>
</reference>
<dbReference type="Gene3D" id="1.10.260.40">
    <property type="entry name" value="lambda repressor-like DNA-binding domains"/>
    <property type="match status" value="1"/>
</dbReference>
<dbReference type="GO" id="GO:0003677">
    <property type="term" value="F:DNA binding"/>
    <property type="evidence" value="ECO:0007669"/>
    <property type="project" value="UniProtKB-KW"/>
</dbReference>
<evidence type="ECO:0000313" key="5">
    <source>
        <dbReference type="EMBL" id="QBZ98574.1"/>
    </source>
</evidence>
<dbReference type="InterPro" id="IPR050807">
    <property type="entry name" value="TransReg_Diox_bact_type"/>
</dbReference>
<dbReference type="InterPro" id="IPR010982">
    <property type="entry name" value="Lambda_DNA-bd_dom_sf"/>
</dbReference>
<feature type="domain" description="HTH cro/C1-type" evidence="4">
    <location>
        <begin position="23"/>
        <end position="77"/>
    </location>
</feature>
<sequence>MFYSLHFTTFVNMDIKQRLGLKIKELRKQKGLSQERLANLAEIDRTYLPTIEKGERNVSIEVVEKLAKALDVKVKDLFDE</sequence>
<dbReference type="SMART" id="SM00530">
    <property type="entry name" value="HTH_XRE"/>
    <property type="match status" value="1"/>
</dbReference>
<dbReference type="KEGG" id="fsn:GS03_02083"/>
<dbReference type="GO" id="GO:0005829">
    <property type="term" value="C:cytosol"/>
    <property type="evidence" value="ECO:0007669"/>
    <property type="project" value="TreeGrafter"/>
</dbReference>
<dbReference type="PROSITE" id="PS50943">
    <property type="entry name" value="HTH_CROC1"/>
    <property type="match status" value="1"/>
</dbReference>
<evidence type="ECO:0000256" key="1">
    <source>
        <dbReference type="ARBA" id="ARBA00023015"/>
    </source>
</evidence>
<evidence type="ECO:0000256" key="3">
    <source>
        <dbReference type="ARBA" id="ARBA00023163"/>
    </source>
</evidence>